<dbReference type="PRINTS" id="PR00237">
    <property type="entry name" value="GPCRRHODOPSN"/>
</dbReference>
<evidence type="ECO:0000256" key="10">
    <source>
        <dbReference type="SAM" id="MobiDB-lite"/>
    </source>
</evidence>
<dbReference type="PANTHER" id="PTHR24248:SF189">
    <property type="entry name" value="ALPHA2-ADRENERGIC-LIKE OCTOPAMINE RECEPTOR, ISOFORM B"/>
    <property type="match status" value="1"/>
</dbReference>
<keyword evidence="5 11" id="KW-1133">Transmembrane helix</keyword>
<keyword evidence="6" id="KW-0297">G-protein coupled receptor</keyword>
<dbReference type="EMBL" id="JAVRBK010000004">
    <property type="protein sequence ID" value="KAK5644645.1"/>
    <property type="molecule type" value="Genomic_DNA"/>
</dbReference>
<evidence type="ECO:0000256" key="5">
    <source>
        <dbReference type="ARBA" id="ARBA00022989"/>
    </source>
</evidence>
<organism evidence="13 14">
    <name type="scientific">Pyrocoelia pectoralis</name>
    <dbReference type="NCBI Taxonomy" id="417401"/>
    <lineage>
        <taxon>Eukaryota</taxon>
        <taxon>Metazoa</taxon>
        <taxon>Ecdysozoa</taxon>
        <taxon>Arthropoda</taxon>
        <taxon>Hexapoda</taxon>
        <taxon>Insecta</taxon>
        <taxon>Pterygota</taxon>
        <taxon>Neoptera</taxon>
        <taxon>Endopterygota</taxon>
        <taxon>Coleoptera</taxon>
        <taxon>Polyphaga</taxon>
        <taxon>Elateriformia</taxon>
        <taxon>Elateroidea</taxon>
        <taxon>Lampyridae</taxon>
        <taxon>Lampyrinae</taxon>
        <taxon>Pyrocoelia</taxon>
    </lineage>
</organism>
<evidence type="ECO:0000256" key="11">
    <source>
        <dbReference type="SAM" id="Phobius"/>
    </source>
</evidence>
<dbReference type="PROSITE" id="PS50262">
    <property type="entry name" value="G_PROTEIN_RECEP_F1_2"/>
    <property type="match status" value="1"/>
</dbReference>
<comment type="subcellular location">
    <subcellularLocation>
        <location evidence="1">Cell membrane</location>
        <topology evidence="1">Multi-pass membrane protein</topology>
    </subcellularLocation>
</comment>
<dbReference type="InterPro" id="IPR000276">
    <property type="entry name" value="GPCR_Rhodpsn"/>
</dbReference>
<reference evidence="13 14" key="1">
    <citation type="journal article" date="2024" name="Insects">
        <title>An Improved Chromosome-Level Genome Assembly of the Firefly Pyrocoelia pectoralis.</title>
        <authorList>
            <person name="Fu X."/>
            <person name="Meyer-Rochow V.B."/>
            <person name="Ballantyne L."/>
            <person name="Zhu X."/>
        </authorList>
    </citation>
    <scope>NUCLEOTIDE SEQUENCE [LARGE SCALE GENOMIC DNA]</scope>
    <source>
        <strain evidence="13">XCY_ONT2</strain>
    </source>
</reference>
<dbReference type="Proteomes" id="UP001329430">
    <property type="component" value="Chromosome 4"/>
</dbReference>
<evidence type="ECO:0000256" key="1">
    <source>
        <dbReference type="ARBA" id="ARBA00004651"/>
    </source>
</evidence>
<evidence type="ECO:0000256" key="2">
    <source>
        <dbReference type="ARBA" id="ARBA00010663"/>
    </source>
</evidence>
<dbReference type="AlphaFoldDB" id="A0AAN7ZFS7"/>
<evidence type="ECO:0000259" key="12">
    <source>
        <dbReference type="PROSITE" id="PS50262"/>
    </source>
</evidence>
<feature type="transmembrane region" description="Helical" evidence="11">
    <location>
        <begin position="307"/>
        <end position="331"/>
    </location>
</feature>
<dbReference type="GO" id="GO:0004930">
    <property type="term" value="F:G protein-coupled receptor activity"/>
    <property type="evidence" value="ECO:0007669"/>
    <property type="project" value="UniProtKB-KW"/>
</dbReference>
<comment type="similarity">
    <text evidence="2">Belongs to the G-protein coupled receptor 1 family.</text>
</comment>
<feature type="domain" description="G-protein coupled receptors family 1 profile" evidence="12">
    <location>
        <begin position="1"/>
        <end position="360"/>
    </location>
</feature>
<sequence>MGSASPHCSTHPTQSRFIPDPELAFARLFGQRPCLGRNSELSEEVGYVLYSALGSFYIPSCIMVFVYIRIYFAAKARARRGIKKPPRRPPQDAVTSFSNMPGESKNGAEALASGSLDRNSNTSPRDGERQIATIEAHPQPMIIPTVTCDLASDISTSDAGEIPAESIEQKDTLKVFTTAQVARNPISQCQYRGSTLSVNGELQQQAAAAARARQPSVGIDTDMVSEFDPSSSDSGVVSRCAVVKPLKIRLCRPIFGRRTAKSRRSEESKPPKSTKSVVVEQVVPRVQKPRDPEREKRRIARKKEKRATLILGLIMGSFIACWLPFFFMYILRLAYDIPGIAFATAFWLGYMNSALNPVIYTIFNKDFRRAFRRILFK</sequence>
<name>A0AAN7ZFS7_9COLE</name>
<dbReference type="SUPFAM" id="SSF81321">
    <property type="entry name" value="Family A G protein-coupled receptor-like"/>
    <property type="match status" value="1"/>
</dbReference>
<dbReference type="PANTHER" id="PTHR24248">
    <property type="entry name" value="ADRENERGIC RECEPTOR-RELATED G-PROTEIN COUPLED RECEPTOR"/>
    <property type="match status" value="1"/>
</dbReference>
<dbReference type="FunFam" id="1.20.1070.10:FF:000378">
    <property type="entry name" value="CG18208-like amine receptor"/>
    <property type="match status" value="1"/>
</dbReference>
<evidence type="ECO:0000313" key="14">
    <source>
        <dbReference type="Proteomes" id="UP001329430"/>
    </source>
</evidence>
<dbReference type="GO" id="GO:0005886">
    <property type="term" value="C:plasma membrane"/>
    <property type="evidence" value="ECO:0007669"/>
    <property type="project" value="UniProtKB-SubCell"/>
</dbReference>
<proteinExistence type="inferred from homology"/>
<feature type="transmembrane region" description="Helical" evidence="11">
    <location>
        <begin position="47"/>
        <end position="74"/>
    </location>
</feature>
<gene>
    <name evidence="13" type="ORF">RI129_005945</name>
</gene>
<keyword evidence="9" id="KW-0807">Transducer</keyword>
<evidence type="ECO:0000256" key="4">
    <source>
        <dbReference type="ARBA" id="ARBA00022692"/>
    </source>
</evidence>
<protein>
    <recommendedName>
        <fullName evidence="12">G-protein coupled receptors family 1 profile domain-containing protein</fullName>
    </recommendedName>
</protein>
<accession>A0AAN7ZFS7</accession>
<comment type="caution">
    <text evidence="13">The sequence shown here is derived from an EMBL/GenBank/DDBJ whole genome shotgun (WGS) entry which is preliminary data.</text>
</comment>
<feature type="region of interest" description="Disordered" evidence="10">
    <location>
        <begin position="80"/>
        <end position="127"/>
    </location>
</feature>
<keyword evidence="8" id="KW-0675">Receptor</keyword>
<dbReference type="InterPro" id="IPR017452">
    <property type="entry name" value="GPCR_Rhodpsn_7TM"/>
</dbReference>
<evidence type="ECO:0000256" key="9">
    <source>
        <dbReference type="ARBA" id="ARBA00023224"/>
    </source>
</evidence>
<evidence type="ECO:0000256" key="3">
    <source>
        <dbReference type="ARBA" id="ARBA00022475"/>
    </source>
</evidence>
<keyword evidence="3" id="KW-1003">Cell membrane</keyword>
<evidence type="ECO:0000256" key="8">
    <source>
        <dbReference type="ARBA" id="ARBA00023170"/>
    </source>
</evidence>
<keyword evidence="14" id="KW-1185">Reference proteome</keyword>
<dbReference type="Pfam" id="PF00001">
    <property type="entry name" value="7tm_1"/>
    <property type="match status" value="1"/>
</dbReference>
<evidence type="ECO:0000256" key="6">
    <source>
        <dbReference type="ARBA" id="ARBA00023040"/>
    </source>
</evidence>
<keyword evidence="7 11" id="KW-0472">Membrane</keyword>
<dbReference type="Gene3D" id="1.20.1070.10">
    <property type="entry name" value="Rhodopsin 7-helix transmembrane proteins"/>
    <property type="match status" value="2"/>
</dbReference>
<evidence type="ECO:0000256" key="7">
    <source>
        <dbReference type="ARBA" id="ARBA00023136"/>
    </source>
</evidence>
<feature type="transmembrane region" description="Helical" evidence="11">
    <location>
        <begin position="337"/>
        <end position="363"/>
    </location>
</feature>
<evidence type="ECO:0000313" key="13">
    <source>
        <dbReference type="EMBL" id="KAK5644645.1"/>
    </source>
</evidence>
<keyword evidence="4 11" id="KW-0812">Transmembrane</keyword>